<reference evidence="8 9" key="1">
    <citation type="submission" date="2018-07" db="EMBL/GenBank/DDBJ databases">
        <title>Genomic Encyclopedia of Type Strains, Phase III (KMG-III): the genomes of soil and plant-associated and newly described type strains.</title>
        <authorList>
            <person name="Whitman W."/>
        </authorList>
    </citation>
    <scope>NUCLEOTIDE SEQUENCE [LARGE SCALE GENOMIC DNA]</scope>
    <source>
        <strain evidence="8 9">CECT 7506</strain>
    </source>
</reference>
<evidence type="ECO:0000256" key="5">
    <source>
        <dbReference type="SAM" id="SignalP"/>
    </source>
</evidence>
<evidence type="ECO:0000256" key="2">
    <source>
        <dbReference type="ARBA" id="ARBA00010333"/>
    </source>
</evidence>
<dbReference type="SMART" id="SM00062">
    <property type="entry name" value="PBPb"/>
    <property type="match status" value="1"/>
</dbReference>
<dbReference type="InterPro" id="IPR001638">
    <property type="entry name" value="Solute-binding_3/MltF_N"/>
</dbReference>
<dbReference type="PANTHER" id="PTHR35936:SF17">
    <property type="entry name" value="ARGININE-BINDING EXTRACELLULAR PROTEIN ARTP"/>
    <property type="match status" value="1"/>
</dbReference>
<evidence type="ECO:0000313" key="9">
    <source>
        <dbReference type="Proteomes" id="UP000252415"/>
    </source>
</evidence>
<feature type="chain" id="PRO_5039254528" evidence="5">
    <location>
        <begin position="26"/>
        <end position="274"/>
    </location>
</feature>
<feature type="domain" description="Ionotropic glutamate receptor C-terminal" evidence="7">
    <location>
        <begin position="53"/>
        <end position="274"/>
    </location>
</feature>
<dbReference type="GO" id="GO:0030313">
    <property type="term" value="C:cell envelope"/>
    <property type="evidence" value="ECO:0007669"/>
    <property type="project" value="UniProtKB-SubCell"/>
</dbReference>
<feature type="domain" description="Solute-binding protein family 3/N-terminal" evidence="6">
    <location>
        <begin position="53"/>
        <end position="274"/>
    </location>
</feature>
<proteinExistence type="inferred from homology"/>
<dbReference type="InterPro" id="IPR018313">
    <property type="entry name" value="SBP_3_CS"/>
</dbReference>
<feature type="signal peptide" evidence="5">
    <location>
        <begin position="1"/>
        <end position="25"/>
    </location>
</feature>
<dbReference type="InterPro" id="IPR001320">
    <property type="entry name" value="Iontro_rcpt_C"/>
</dbReference>
<evidence type="ECO:0000313" key="8">
    <source>
        <dbReference type="EMBL" id="RCW42222.1"/>
    </source>
</evidence>
<evidence type="ECO:0000259" key="6">
    <source>
        <dbReference type="SMART" id="SM00062"/>
    </source>
</evidence>
<dbReference type="Proteomes" id="UP000252415">
    <property type="component" value="Unassembled WGS sequence"/>
</dbReference>
<dbReference type="SMART" id="SM00079">
    <property type="entry name" value="PBPe"/>
    <property type="match status" value="1"/>
</dbReference>
<accession>A0A368VMY4</accession>
<comment type="caution">
    <text evidence="8">The sequence shown here is derived from an EMBL/GenBank/DDBJ whole genome shotgun (WGS) entry which is preliminary data.</text>
</comment>
<dbReference type="GO" id="GO:0015276">
    <property type="term" value="F:ligand-gated monoatomic ion channel activity"/>
    <property type="evidence" value="ECO:0007669"/>
    <property type="project" value="InterPro"/>
</dbReference>
<dbReference type="SUPFAM" id="SSF53850">
    <property type="entry name" value="Periplasmic binding protein-like II"/>
    <property type="match status" value="1"/>
</dbReference>
<dbReference type="Pfam" id="PF00497">
    <property type="entry name" value="SBP_bac_3"/>
    <property type="match status" value="1"/>
</dbReference>
<evidence type="ECO:0000256" key="4">
    <source>
        <dbReference type="RuleBase" id="RU003744"/>
    </source>
</evidence>
<dbReference type="GO" id="GO:0016020">
    <property type="term" value="C:membrane"/>
    <property type="evidence" value="ECO:0007669"/>
    <property type="project" value="InterPro"/>
</dbReference>
<keyword evidence="3 5" id="KW-0732">Signal</keyword>
<evidence type="ECO:0000259" key="7">
    <source>
        <dbReference type="SMART" id="SM00079"/>
    </source>
</evidence>
<dbReference type="OrthoDB" id="8613538at2"/>
<dbReference type="RefSeq" id="WP_114383174.1">
    <property type="nucleotide sequence ID" value="NZ_QPJD01000018.1"/>
</dbReference>
<evidence type="ECO:0000256" key="1">
    <source>
        <dbReference type="ARBA" id="ARBA00004196"/>
    </source>
</evidence>
<comment type="subcellular location">
    <subcellularLocation>
        <location evidence="1">Cell envelope</location>
    </subcellularLocation>
</comment>
<dbReference type="PROSITE" id="PS01039">
    <property type="entry name" value="SBP_BACTERIAL_3"/>
    <property type="match status" value="1"/>
</dbReference>
<comment type="similarity">
    <text evidence="2 4">Belongs to the bacterial solute-binding protein 3 family.</text>
</comment>
<evidence type="ECO:0000256" key="3">
    <source>
        <dbReference type="ARBA" id="ARBA00022729"/>
    </source>
</evidence>
<dbReference type="PANTHER" id="PTHR35936">
    <property type="entry name" value="MEMBRANE-BOUND LYTIC MUREIN TRANSGLYCOSYLASE F"/>
    <property type="match status" value="1"/>
</dbReference>
<dbReference type="Gene3D" id="3.40.190.10">
    <property type="entry name" value="Periplasmic binding protein-like II"/>
    <property type="match status" value="2"/>
</dbReference>
<name>A0A368VMY4_9BACL</name>
<organism evidence="8 9">
    <name type="scientific">Paenibacillus prosopidis</name>
    <dbReference type="NCBI Taxonomy" id="630520"/>
    <lineage>
        <taxon>Bacteria</taxon>
        <taxon>Bacillati</taxon>
        <taxon>Bacillota</taxon>
        <taxon>Bacilli</taxon>
        <taxon>Bacillales</taxon>
        <taxon>Paenibacillaceae</taxon>
        <taxon>Paenibacillus</taxon>
    </lineage>
</organism>
<sequence length="274" mass="29826">MRTKATGQIIMAAILLLTMVLSGCGADKKPESVEAGAGAQETGRIAEIKKRGKLIIATGNYYPFEFRDPDNKLIGYDIDLGNKIGEKLGVPVEWVDMQFTALIPTLQNKQADMVIAGMYITDERKKVIDMSDSYLATGVSLVKRADDDSVNSMDDIEGKTVGVKAGGTSEKVANDLVAKGTKLTIKAYKDNPEYLLDLSLGRLDIGFNDYLNQLGYNKQNPDNKLVLVGEPFVHADLGIGVQKGDSELLAVANEVIKEFKDSGAAEETFNKWLK</sequence>
<dbReference type="EMBL" id="QPJD01000018">
    <property type="protein sequence ID" value="RCW42222.1"/>
    <property type="molecule type" value="Genomic_DNA"/>
</dbReference>
<dbReference type="PROSITE" id="PS51257">
    <property type="entry name" value="PROKAR_LIPOPROTEIN"/>
    <property type="match status" value="1"/>
</dbReference>
<dbReference type="AlphaFoldDB" id="A0A368VMY4"/>
<gene>
    <name evidence="8" type="ORF">DFP97_11851</name>
</gene>
<keyword evidence="9" id="KW-1185">Reference proteome</keyword>
<dbReference type="CDD" id="cd13530">
    <property type="entry name" value="PBP2_peptides_like"/>
    <property type="match status" value="1"/>
</dbReference>
<protein>
    <submittedName>
        <fullName evidence="8">Polar amino acid transport system substrate-binding protein</fullName>
    </submittedName>
</protein>